<dbReference type="AlphaFoldDB" id="A0A644WC08"/>
<feature type="domain" description="Myo-inositol-1-phosphate synthase GAPDH-like" evidence="2">
    <location>
        <begin position="206"/>
        <end position="311"/>
    </location>
</feature>
<reference evidence="3" key="1">
    <citation type="submission" date="2019-08" db="EMBL/GenBank/DDBJ databases">
        <authorList>
            <person name="Kucharzyk K."/>
            <person name="Murdoch R.W."/>
            <person name="Higgins S."/>
            <person name="Loffler F."/>
        </authorList>
    </citation>
    <scope>NUCLEOTIDE SEQUENCE</scope>
</reference>
<evidence type="ECO:0000256" key="1">
    <source>
        <dbReference type="ARBA" id="ARBA00010813"/>
    </source>
</evidence>
<evidence type="ECO:0000259" key="2">
    <source>
        <dbReference type="Pfam" id="PF01658"/>
    </source>
</evidence>
<dbReference type="GO" id="GO:0004512">
    <property type="term" value="F:inositol-3-phosphate synthase activity"/>
    <property type="evidence" value="ECO:0007669"/>
    <property type="project" value="InterPro"/>
</dbReference>
<accession>A0A644WC08</accession>
<dbReference type="PANTHER" id="PTHR11510">
    <property type="entry name" value="MYO-INOSITOL-1 PHOSPHATE SYNTHASE"/>
    <property type="match status" value="1"/>
</dbReference>
<comment type="caution">
    <text evidence="3">The sequence shown here is derived from an EMBL/GenBank/DDBJ whole genome shotgun (WGS) entry which is preliminary data.</text>
</comment>
<dbReference type="Pfam" id="PF07994">
    <property type="entry name" value="NAD_binding_5"/>
    <property type="match status" value="1"/>
</dbReference>
<dbReference type="Gene3D" id="3.30.360.10">
    <property type="entry name" value="Dihydrodipicolinate Reductase, domain 2"/>
    <property type="match status" value="1"/>
</dbReference>
<sequence>MKSKVLICAIGAKGSIGTTIASGICAFKKFSREYDKYLITNPINSDVFGKTEEMEFSGWEQQDISYEIAYSKNKTYSKDLFSEIKDDLNKIKVFHAPDPEITIEEQIILIKANISELRKLYPEHSIVLANVLPGSDIDYDKSKYLTWDELKILKGATYQDLAYLIAAIEEGIPFANFTPNPIELPCVVEKAIEKGIPICGRDGKSGQTYFKVVLASSFKARELFVNAWYSTNILGNNDGKTLNEPGKGINKINAKKDVLNNVLGYEVNDHLVRIDYFKPRGDSKEAWDVIDFTGFLHEPMSIRVNLQGKDSILAAPMIIDLCRWLNYAKSQKISGAVSELAFYFKSPIGEHSYFDFSDQLTALRSLLLH</sequence>
<dbReference type="Gene3D" id="3.40.50.720">
    <property type="entry name" value="NAD(P)-binding Rossmann-like Domain"/>
    <property type="match status" value="1"/>
</dbReference>
<dbReference type="InterPro" id="IPR002587">
    <property type="entry name" value="Myo-inos-1-P_Synthase"/>
</dbReference>
<dbReference type="SUPFAM" id="SSF55347">
    <property type="entry name" value="Glyceraldehyde-3-phosphate dehydrogenase-like, C-terminal domain"/>
    <property type="match status" value="1"/>
</dbReference>
<organism evidence="3">
    <name type="scientific">bioreactor metagenome</name>
    <dbReference type="NCBI Taxonomy" id="1076179"/>
    <lineage>
        <taxon>unclassified sequences</taxon>
        <taxon>metagenomes</taxon>
        <taxon>ecological metagenomes</taxon>
    </lineage>
</organism>
<dbReference type="InterPro" id="IPR013021">
    <property type="entry name" value="Myo-inos-1-P_Synthase_GAPDH"/>
</dbReference>
<dbReference type="GO" id="GO:0008654">
    <property type="term" value="P:phospholipid biosynthetic process"/>
    <property type="evidence" value="ECO:0007669"/>
    <property type="project" value="InterPro"/>
</dbReference>
<protein>
    <recommendedName>
        <fullName evidence="2">Myo-inositol-1-phosphate synthase GAPDH-like domain-containing protein</fullName>
    </recommendedName>
</protein>
<name>A0A644WC08_9ZZZZ</name>
<evidence type="ECO:0000313" key="3">
    <source>
        <dbReference type="EMBL" id="MPL99923.1"/>
    </source>
</evidence>
<comment type="similarity">
    <text evidence="1">Belongs to the myo-inositol 1-phosphate synthase family.</text>
</comment>
<dbReference type="InterPro" id="IPR036291">
    <property type="entry name" value="NAD(P)-bd_dom_sf"/>
</dbReference>
<dbReference type="EMBL" id="VSSQ01000697">
    <property type="protein sequence ID" value="MPL99923.1"/>
    <property type="molecule type" value="Genomic_DNA"/>
</dbReference>
<gene>
    <name evidence="3" type="ORF">SDC9_46145</name>
</gene>
<dbReference type="Pfam" id="PF01658">
    <property type="entry name" value="Inos-1-P_synth"/>
    <property type="match status" value="1"/>
</dbReference>
<dbReference type="GO" id="GO:0006021">
    <property type="term" value="P:inositol biosynthetic process"/>
    <property type="evidence" value="ECO:0007669"/>
    <property type="project" value="InterPro"/>
</dbReference>
<proteinExistence type="inferred from homology"/>
<dbReference type="SUPFAM" id="SSF51735">
    <property type="entry name" value="NAD(P)-binding Rossmann-fold domains"/>
    <property type="match status" value="1"/>
</dbReference>